<feature type="binding site" evidence="3">
    <location>
        <begin position="113"/>
        <end position="116"/>
    </location>
    <ligand>
        <name>substrate</name>
    </ligand>
</feature>
<dbReference type="SUPFAM" id="SSF100950">
    <property type="entry name" value="NagB/RpiA/CoA transferase-like"/>
    <property type="match status" value="1"/>
</dbReference>
<comment type="similarity">
    <text evidence="3">Belongs to the ribose 5-phosphate isomerase family.</text>
</comment>
<comment type="subunit">
    <text evidence="3">Homodimer.</text>
</comment>
<dbReference type="AlphaFoldDB" id="A0A1G6IWH5"/>
<feature type="active site" description="Proton acceptor" evidence="3">
    <location>
        <position position="122"/>
    </location>
</feature>
<dbReference type="EMBL" id="FMYL01000009">
    <property type="protein sequence ID" value="SDC10849.1"/>
    <property type="molecule type" value="Genomic_DNA"/>
</dbReference>
<evidence type="ECO:0000313" key="5">
    <source>
        <dbReference type="Proteomes" id="UP000242501"/>
    </source>
</evidence>
<protein>
    <recommendedName>
        <fullName evidence="3">Ribose-5-phosphate isomerase A</fullName>
        <ecNumber evidence="3">5.3.1.6</ecNumber>
    </recommendedName>
    <alternativeName>
        <fullName evidence="3">Phosphoriboisomerase A</fullName>
        <shortName evidence="3">PRI</shortName>
    </alternativeName>
</protein>
<name>A0A1G6IWH5_9GAMM</name>
<dbReference type="Gene3D" id="3.30.70.260">
    <property type="match status" value="1"/>
</dbReference>
<comment type="catalytic activity">
    <reaction evidence="1 3">
        <text>aldehydo-D-ribose 5-phosphate = D-ribulose 5-phosphate</text>
        <dbReference type="Rhea" id="RHEA:14657"/>
        <dbReference type="ChEBI" id="CHEBI:58121"/>
        <dbReference type="ChEBI" id="CHEBI:58273"/>
        <dbReference type="EC" id="5.3.1.6"/>
    </reaction>
</comment>
<dbReference type="NCBIfam" id="NF001924">
    <property type="entry name" value="PRK00702.1"/>
    <property type="match status" value="1"/>
</dbReference>
<dbReference type="CDD" id="cd01398">
    <property type="entry name" value="RPI_A"/>
    <property type="match status" value="1"/>
</dbReference>
<comment type="function">
    <text evidence="3">Catalyzes the reversible conversion of ribose-5-phosphate to ribulose 5-phosphate.</text>
</comment>
<dbReference type="GO" id="GO:0004751">
    <property type="term" value="F:ribose-5-phosphate isomerase activity"/>
    <property type="evidence" value="ECO:0007669"/>
    <property type="project" value="UniProtKB-UniRule"/>
</dbReference>
<feature type="binding site" evidence="3">
    <location>
        <begin position="49"/>
        <end position="52"/>
    </location>
    <ligand>
        <name>substrate</name>
    </ligand>
</feature>
<dbReference type="HAMAP" id="MF_00170">
    <property type="entry name" value="Rib_5P_isom_A"/>
    <property type="match status" value="1"/>
</dbReference>
<feature type="binding site" evidence="3">
    <location>
        <begin position="100"/>
        <end position="103"/>
    </location>
    <ligand>
        <name>substrate</name>
    </ligand>
</feature>
<dbReference type="NCBIfam" id="TIGR00021">
    <property type="entry name" value="rpiA"/>
    <property type="match status" value="1"/>
</dbReference>
<evidence type="ECO:0000256" key="1">
    <source>
        <dbReference type="ARBA" id="ARBA00001713"/>
    </source>
</evidence>
<dbReference type="Gene3D" id="3.40.50.1360">
    <property type="match status" value="1"/>
</dbReference>
<accession>A0A1G6IWH5</accession>
<dbReference type="PANTHER" id="PTHR11934">
    <property type="entry name" value="RIBOSE-5-PHOSPHATE ISOMERASE"/>
    <property type="match status" value="1"/>
</dbReference>
<dbReference type="SUPFAM" id="SSF75445">
    <property type="entry name" value="D-ribose-5-phosphate isomerase (RpiA), lid domain"/>
    <property type="match status" value="1"/>
</dbReference>
<evidence type="ECO:0000256" key="3">
    <source>
        <dbReference type="HAMAP-Rule" id="MF_00170"/>
    </source>
</evidence>
<dbReference type="InterPro" id="IPR020672">
    <property type="entry name" value="Ribose5P_isomerase_typA_subgr"/>
</dbReference>
<keyword evidence="5" id="KW-1185">Reference proteome</keyword>
<dbReference type="GO" id="GO:0006014">
    <property type="term" value="P:D-ribose metabolic process"/>
    <property type="evidence" value="ECO:0007669"/>
    <property type="project" value="TreeGrafter"/>
</dbReference>
<dbReference type="EC" id="5.3.1.6" evidence="3"/>
<dbReference type="GO" id="GO:0009052">
    <property type="term" value="P:pentose-phosphate shunt, non-oxidative branch"/>
    <property type="evidence" value="ECO:0007669"/>
    <property type="project" value="UniProtKB-UniRule"/>
</dbReference>
<reference evidence="5" key="1">
    <citation type="submission" date="2016-09" db="EMBL/GenBank/DDBJ databases">
        <authorList>
            <person name="Varghese N."/>
            <person name="Submissions S."/>
        </authorList>
    </citation>
    <scope>NUCLEOTIDE SEQUENCE [LARGE SCALE GENOMIC DNA]</scope>
    <source>
        <strain evidence="5">ANC 4422</strain>
    </source>
</reference>
<keyword evidence="2 3" id="KW-0413">Isomerase</keyword>
<gene>
    <name evidence="3" type="primary">rpiA</name>
    <name evidence="4" type="ORF">SAMN05421733_10971</name>
</gene>
<dbReference type="FunFam" id="3.30.70.260:FF:000004">
    <property type="entry name" value="Ribose-5-phosphate isomerase A"/>
    <property type="match status" value="1"/>
</dbReference>
<dbReference type="InterPro" id="IPR004788">
    <property type="entry name" value="Ribose5P_isomerase_type_A"/>
</dbReference>
<dbReference type="UniPathway" id="UPA00115">
    <property type="reaction ID" value="UER00412"/>
</dbReference>
<feature type="binding site" evidence="3">
    <location>
        <position position="140"/>
    </location>
    <ligand>
        <name>substrate</name>
    </ligand>
</feature>
<sequence>MNNQQKSVIAQQKQVMTMTLYTNQDAKKQAAAQAALKHLPHGGILGVGTGSTVNFLIELLPQLELKGAVASSEATASRLKALGIDVVDMNQVASLDAYVDGADEIDRNLHMIKGGGAALTREKIVASIAHKFVCIVDDSKWVGQLGHDFALPVEVIPMARSAVARKIVSLGGDPVYRQGVVTDNGNVILDVYNLNILDALDIEKTINNIPGVVTNGIFALNKADIAIVATDHGIEERVAD</sequence>
<dbReference type="Proteomes" id="UP000242501">
    <property type="component" value="Unassembled WGS sequence"/>
</dbReference>
<evidence type="ECO:0000313" key="4">
    <source>
        <dbReference type="EMBL" id="SDC10849.1"/>
    </source>
</evidence>
<organism evidence="4 5">
    <name type="scientific">Acinetobacter boissieri</name>
    <dbReference type="NCBI Taxonomy" id="1219383"/>
    <lineage>
        <taxon>Bacteria</taxon>
        <taxon>Pseudomonadati</taxon>
        <taxon>Pseudomonadota</taxon>
        <taxon>Gammaproteobacteria</taxon>
        <taxon>Moraxellales</taxon>
        <taxon>Moraxellaceae</taxon>
        <taxon>Acinetobacter</taxon>
    </lineage>
</organism>
<dbReference type="GO" id="GO:0005829">
    <property type="term" value="C:cytosol"/>
    <property type="evidence" value="ECO:0007669"/>
    <property type="project" value="TreeGrafter"/>
</dbReference>
<dbReference type="InterPro" id="IPR037171">
    <property type="entry name" value="NagB/RpiA_transferase-like"/>
</dbReference>
<dbReference type="PANTHER" id="PTHR11934:SF0">
    <property type="entry name" value="RIBOSE-5-PHOSPHATE ISOMERASE"/>
    <property type="match status" value="1"/>
</dbReference>
<evidence type="ECO:0000256" key="2">
    <source>
        <dbReference type="ARBA" id="ARBA00023235"/>
    </source>
</evidence>
<dbReference type="Pfam" id="PF06026">
    <property type="entry name" value="Rib_5-P_isom_A"/>
    <property type="match status" value="1"/>
</dbReference>
<comment type="pathway">
    <text evidence="3">Carbohydrate degradation; pentose phosphate pathway; D-ribose 5-phosphate from D-ribulose 5-phosphate (non-oxidative stage): step 1/1.</text>
</comment>
<dbReference type="STRING" id="1219383.SAMN05421733_10971"/>
<dbReference type="FunFam" id="3.40.50.1360:FF:000001">
    <property type="entry name" value="Ribose-5-phosphate isomerase A"/>
    <property type="match status" value="1"/>
</dbReference>
<proteinExistence type="inferred from homology"/>